<keyword evidence="2" id="KW-1185">Reference proteome</keyword>
<proteinExistence type="predicted"/>
<organism evidence="1 2">
    <name type="scientific">Camellia lanceoleosa</name>
    <dbReference type="NCBI Taxonomy" id="1840588"/>
    <lineage>
        <taxon>Eukaryota</taxon>
        <taxon>Viridiplantae</taxon>
        <taxon>Streptophyta</taxon>
        <taxon>Embryophyta</taxon>
        <taxon>Tracheophyta</taxon>
        <taxon>Spermatophyta</taxon>
        <taxon>Magnoliopsida</taxon>
        <taxon>eudicotyledons</taxon>
        <taxon>Gunneridae</taxon>
        <taxon>Pentapetalae</taxon>
        <taxon>asterids</taxon>
        <taxon>Ericales</taxon>
        <taxon>Theaceae</taxon>
        <taxon>Camellia</taxon>
    </lineage>
</organism>
<name>A0ACC0I0Z9_9ERIC</name>
<gene>
    <name evidence="1" type="ORF">LOK49_LG04G01415</name>
</gene>
<dbReference type="EMBL" id="CM045759">
    <property type="protein sequence ID" value="KAI8019156.1"/>
    <property type="molecule type" value="Genomic_DNA"/>
</dbReference>
<dbReference type="Proteomes" id="UP001060215">
    <property type="component" value="Chromosome 2"/>
</dbReference>
<evidence type="ECO:0000313" key="2">
    <source>
        <dbReference type="Proteomes" id="UP001060215"/>
    </source>
</evidence>
<protein>
    <submittedName>
        <fullName evidence="1">Uncharacterized protein</fullName>
    </submittedName>
</protein>
<sequence length="114" mass="12646">MEASTSFEANFQIPAISRIPLSVPSGYEVDLAISGFTSFFFYLTPDQKVGSLPLISSLDGLGKLQSVEGMTIQKAFELMNRVKPIQDLVKRIVTKAEMWNVFINSNEVKELTAL</sequence>
<reference evidence="1 2" key="1">
    <citation type="journal article" date="2022" name="Plant J.">
        <title>Chromosome-level genome of Camellia lanceoleosa provides a valuable resource for understanding genome evolution and self-incompatibility.</title>
        <authorList>
            <person name="Gong W."/>
            <person name="Xiao S."/>
            <person name="Wang L."/>
            <person name="Liao Z."/>
            <person name="Chang Y."/>
            <person name="Mo W."/>
            <person name="Hu G."/>
            <person name="Li W."/>
            <person name="Zhao G."/>
            <person name="Zhu H."/>
            <person name="Hu X."/>
            <person name="Ji K."/>
            <person name="Xiang X."/>
            <person name="Song Q."/>
            <person name="Yuan D."/>
            <person name="Jin S."/>
            <person name="Zhang L."/>
        </authorList>
    </citation>
    <scope>NUCLEOTIDE SEQUENCE [LARGE SCALE GENOMIC DNA]</scope>
    <source>
        <strain evidence="1">SQ_2022a</strain>
    </source>
</reference>
<comment type="caution">
    <text evidence="1">The sequence shown here is derived from an EMBL/GenBank/DDBJ whole genome shotgun (WGS) entry which is preliminary data.</text>
</comment>
<accession>A0ACC0I0Z9</accession>
<evidence type="ECO:0000313" key="1">
    <source>
        <dbReference type="EMBL" id="KAI8019156.1"/>
    </source>
</evidence>